<dbReference type="EMBL" id="BMAW01039139">
    <property type="protein sequence ID" value="GFU54692.1"/>
    <property type="molecule type" value="Genomic_DNA"/>
</dbReference>
<dbReference type="AlphaFoldDB" id="A0A8X6URC0"/>
<comment type="caution">
    <text evidence="1">The sequence shown here is derived from an EMBL/GenBank/DDBJ whole genome shotgun (WGS) entry which is preliminary data.</text>
</comment>
<dbReference type="PANTHER" id="PTHR47331:SF6">
    <property type="entry name" value="DOUBLECORTIN DOMAIN-CONTAINING PROTEIN"/>
    <property type="match status" value="1"/>
</dbReference>
<name>A0A8X6URC0_NEPPI</name>
<proteinExistence type="predicted"/>
<reference evidence="1" key="1">
    <citation type="submission" date="2020-08" db="EMBL/GenBank/DDBJ databases">
        <title>Multicomponent nature underlies the extraordinary mechanical properties of spider dragline silk.</title>
        <authorList>
            <person name="Kono N."/>
            <person name="Nakamura H."/>
            <person name="Mori M."/>
            <person name="Yoshida Y."/>
            <person name="Ohtoshi R."/>
            <person name="Malay A.D."/>
            <person name="Moran D.A.P."/>
            <person name="Tomita M."/>
            <person name="Numata K."/>
            <person name="Arakawa K."/>
        </authorList>
    </citation>
    <scope>NUCLEOTIDE SEQUENCE</scope>
</reference>
<evidence type="ECO:0000313" key="1">
    <source>
        <dbReference type="EMBL" id="GFU54692.1"/>
    </source>
</evidence>
<protein>
    <submittedName>
        <fullName evidence="1">Integrase catalytic domain-containing protein</fullName>
    </submittedName>
</protein>
<dbReference type="InterPro" id="IPR008042">
    <property type="entry name" value="Retrotrans_Pao"/>
</dbReference>
<dbReference type="OrthoDB" id="5919196at2759"/>
<keyword evidence="2" id="KW-1185">Reference proteome</keyword>
<sequence length="182" mass="20924">MPRPYLLAPTLKFPFEKYRDWFSETYETILNSFWVDDLVGDASIAAYGCVIFLRGITHDIRVIVKFLCSKSIIAPLKSLTLPRLELLGYLLSARLSKQVSKCLKLEAKCYFYTNSNKCAYWIKSKVDNYKSFVKNRVREIQILTERDQWSHCPGKEKPADIPSRGIQASELAKNSLGWHGPP</sequence>
<dbReference type="PANTHER" id="PTHR47331">
    <property type="entry name" value="PHD-TYPE DOMAIN-CONTAINING PROTEIN"/>
    <property type="match status" value="1"/>
</dbReference>
<dbReference type="Proteomes" id="UP000887013">
    <property type="component" value="Unassembled WGS sequence"/>
</dbReference>
<gene>
    <name evidence="1" type="primary">AVEN_251192_1</name>
    <name evidence="1" type="ORF">NPIL_544551</name>
</gene>
<dbReference type="Pfam" id="PF05380">
    <property type="entry name" value="Peptidase_A17"/>
    <property type="match status" value="1"/>
</dbReference>
<organism evidence="1 2">
    <name type="scientific">Nephila pilipes</name>
    <name type="common">Giant wood spider</name>
    <name type="synonym">Nephila maculata</name>
    <dbReference type="NCBI Taxonomy" id="299642"/>
    <lineage>
        <taxon>Eukaryota</taxon>
        <taxon>Metazoa</taxon>
        <taxon>Ecdysozoa</taxon>
        <taxon>Arthropoda</taxon>
        <taxon>Chelicerata</taxon>
        <taxon>Arachnida</taxon>
        <taxon>Araneae</taxon>
        <taxon>Araneomorphae</taxon>
        <taxon>Entelegynae</taxon>
        <taxon>Araneoidea</taxon>
        <taxon>Nephilidae</taxon>
        <taxon>Nephila</taxon>
    </lineage>
</organism>
<evidence type="ECO:0000313" key="2">
    <source>
        <dbReference type="Proteomes" id="UP000887013"/>
    </source>
</evidence>
<accession>A0A8X6URC0</accession>